<dbReference type="eggNOG" id="ENOG5033FB5">
    <property type="taxonomic scope" value="Bacteria"/>
</dbReference>
<proteinExistence type="predicted"/>
<dbReference type="AlphaFoldDB" id="A0A0A2EN86"/>
<accession>A0A0A2EN86</accession>
<gene>
    <name evidence="1" type="ORF">HQ35_08740</name>
</gene>
<evidence type="ECO:0008006" key="3">
    <source>
        <dbReference type="Google" id="ProtNLM"/>
    </source>
</evidence>
<evidence type="ECO:0000313" key="1">
    <source>
        <dbReference type="EMBL" id="KGN78945.1"/>
    </source>
</evidence>
<sequence length="437" mass="51144">MIYMIKYNYLIALLTLGIMVFSSCKYQEPPLYDVASDGVYFDYKLKADLTQTVNFADHVLREKETVPFTVKLKRLGYMSDKPLRLVMKSKEVKDRPSVIVQIPEIKFEANEYEKNVTVEVSAPAERDKIYAVCLYFDTQDPASDLKSSIKEFSEFILEVKESFTKPKSWDWTLQAYLGNWSPEKHIFMITTLKENDYAESNDWSKYIQYNIAAVNELRKRQQQDENYIVTIDIPFSTEALYDKPFYWTQEHDRYLGTYTSSGFVSLASALNANTTNERRLFAGKEISMERLNKTAVKNMMNSYNTFFNWQLPGSVYREKVWVPMFAETEYEIVAPVCWSESPATKSMLEYYYGEYSEAKYKFMLKTWLETQGTHDFCIVQMFPITVSWTEEGTQAGLWDESIGGQTQITECYKVFKKKYDENPSLYPFEFPNIVLSI</sequence>
<dbReference type="PROSITE" id="PS51257">
    <property type="entry name" value="PROKAR_LIPOPROTEIN"/>
    <property type="match status" value="1"/>
</dbReference>
<dbReference type="STRING" id="36874.HQ34_03295"/>
<keyword evidence="2" id="KW-1185">Reference proteome</keyword>
<dbReference type="EMBL" id="JQJD01000056">
    <property type="protein sequence ID" value="KGN78945.1"/>
    <property type="molecule type" value="Genomic_DNA"/>
</dbReference>
<dbReference type="Proteomes" id="UP000030125">
    <property type="component" value="Unassembled WGS sequence"/>
</dbReference>
<evidence type="ECO:0000313" key="2">
    <source>
        <dbReference type="Proteomes" id="UP000030125"/>
    </source>
</evidence>
<protein>
    <recommendedName>
        <fullName evidence="3">DUF4843 domain-containing protein</fullName>
    </recommendedName>
</protein>
<name>A0A0A2EN86_PORCN</name>
<reference evidence="1 2" key="1">
    <citation type="submission" date="2014-08" db="EMBL/GenBank/DDBJ databases">
        <title>Porphyromonas cangingivalis strain:COT-109_OH1386 Genome sequencing.</title>
        <authorList>
            <person name="Wallis C."/>
            <person name="Deusch O."/>
            <person name="O'Flynn C."/>
            <person name="Davis I."/>
            <person name="Jospin G."/>
            <person name="Darling A.E."/>
            <person name="Coil D.A."/>
            <person name="Alexiev A."/>
            <person name="Horsfall A."/>
            <person name="Kirkwood N."/>
            <person name="Harris S."/>
            <person name="Eisen J.A."/>
        </authorList>
    </citation>
    <scope>NUCLEOTIDE SEQUENCE [LARGE SCALE GENOMIC DNA]</scope>
    <source>
        <strain evidence="2">COT-109 OH1386</strain>
    </source>
</reference>
<comment type="caution">
    <text evidence="1">The sequence shown here is derived from an EMBL/GenBank/DDBJ whole genome shotgun (WGS) entry which is preliminary data.</text>
</comment>
<organism evidence="1 2">
    <name type="scientific">Porphyromonas cangingivalis</name>
    <dbReference type="NCBI Taxonomy" id="36874"/>
    <lineage>
        <taxon>Bacteria</taxon>
        <taxon>Pseudomonadati</taxon>
        <taxon>Bacteroidota</taxon>
        <taxon>Bacteroidia</taxon>
        <taxon>Bacteroidales</taxon>
        <taxon>Porphyromonadaceae</taxon>
        <taxon>Porphyromonas</taxon>
    </lineage>
</organism>